<sequence>MPELRTPVAIVGGGFSGTMVAANLARRGIRSVLIEANGQAGQGAAYSTIEPAHLLNIRANNMGAWADDPGHFARTEGAEPDEFAERRRYGRYLRSILDQAIESGCVQLIENRAVEAKRHVEGWQVRLEGGDSVEAGALVLAIGNQPPAELPFAKLAGAHLIDNPWGKRARSAISEAAASSDDIIIVGTSLTMVDVVLSLDRTDHRGRIVAVSRRGKIPLAAGLHDPAPVQWENLPQLKVREFAKWLRNRSANVDWRSAIDSLRPHSHRIWQTFSNEEKRRFLRNGRPWWDIHRHRIAPQVAARIAQLVSDGRLEIVAGRVATVEAYDGGVDVAIRRRGKAEADSPQRFGYVFNCTGPLGDIGRTAEPLLRHLLDGGLVVPDELSIGLAVDERCRAAPGERLWALGTLTKGRYWEIIAVPDIRHQAAAVAEDIATELGQ</sequence>
<dbReference type="InterPro" id="IPR038732">
    <property type="entry name" value="HpyO/CreE_NAD-binding"/>
</dbReference>
<protein>
    <submittedName>
        <fullName evidence="2">FAD/NAD(P)-binding protein</fullName>
    </submittedName>
</protein>
<keyword evidence="3" id="KW-1185">Reference proteome</keyword>
<accession>A0ABT0RES3</accession>
<dbReference type="Proteomes" id="UP001165343">
    <property type="component" value="Unassembled WGS sequence"/>
</dbReference>
<dbReference type="PANTHER" id="PTHR40254:SF1">
    <property type="entry name" value="BLR0577 PROTEIN"/>
    <property type="match status" value="1"/>
</dbReference>
<gene>
    <name evidence="2" type="ORF">LZ519_05290</name>
</gene>
<dbReference type="PANTHER" id="PTHR40254">
    <property type="entry name" value="BLR0577 PROTEIN"/>
    <property type="match status" value="1"/>
</dbReference>
<comment type="caution">
    <text evidence="2">The sequence shown here is derived from an EMBL/GenBank/DDBJ whole genome shotgun (WGS) entry which is preliminary data.</text>
</comment>
<dbReference type="EMBL" id="JAMGBC010000001">
    <property type="protein sequence ID" value="MCL6678733.1"/>
    <property type="molecule type" value="Genomic_DNA"/>
</dbReference>
<organism evidence="2 3">
    <name type="scientific">Sphingomonas anseongensis</name>
    <dbReference type="NCBI Taxonomy" id="2908207"/>
    <lineage>
        <taxon>Bacteria</taxon>
        <taxon>Pseudomonadati</taxon>
        <taxon>Pseudomonadota</taxon>
        <taxon>Alphaproteobacteria</taxon>
        <taxon>Sphingomonadales</taxon>
        <taxon>Sphingomonadaceae</taxon>
        <taxon>Sphingomonas</taxon>
    </lineage>
</organism>
<name>A0ABT0RES3_9SPHN</name>
<dbReference type="SUPFAM" id="SSF51905">
    <property type="entry name" value="FAD/NAD(P)-binding domain"/>
    <property type="match status" value="1"/>
</dbReference>
<dbReference type="InterPro" id="IPR052189">
    <property type="entry name" value="L-asp_N-monooxygenase_NS-form"/>
</dbReference>
<evidence type="ECO:0000313" key="3">
    <source>
        <dbReference type="Proteomes" id="UP001165343"/>
    </source>
</evidence>
<proteinExistence type="predicted"/>
<dbReference type="Pfam" id="PF13454">
    <property type="entry name" value="NAD_binding_9"/>
    <property type="match status" value="1"/>
</dbReference>
<evidence type="ECO:0000313" key="2">
    <source>
        <dbReference type="EMBL" id="MCL6678733.1"/>
    </source>
</evidence>
<dbReference type="RefSeq" id="WP_249867673.1">
    <property type="nucleotide sequence ID" value="NZ_JAMGBC010000001.1"/>
</dbReference>
<evidence type="ECO:0000259" key="1">
    <source>
        <dbReference type="Pfam" id="PF13454"/>
    </source>
</evidence>
<dbReference type="Gene3D" id="3.50.50.60">
    <property type="entry name" value="FAD/NAD(P)-binding domain"/>
    <property type="match status" value="2"/>
</dbReference>
<dbReference type="InterPro" id="IPR036188">
    <property type="entry name" value="FAD/NAD-bd_sf"/>
</dbReference>
<feature type="domain" description="FAD-dependent urate hydroxylase HpyO/Asp monooxygenase CreE-like FAD/NAD(P)-binding" evidence="1">
    <location>
        <begin position="9"/>
        <end position="145"/>
    </location>
</feature>
<reference evidence="2" key="1">
    <citation type="submission" date="2022-05" db="EMBL/GenBank/DDBJ databases">
        <authorList>
            <person name="Jo J.-H."/>
            <person name="Im W.-T."/>
        </authorList>
    </citation>
    <scope>NUCLEOTIDE SEQUENCE</scope>
    <source>
        <strain evidence="2">RG327</strain>
    </source>
</reference>